<comment type="subcellular location">
    <subcellularLocation>
        <location evidence="1">Membrane</location>
    </subcellularLocation>
</comment>
<keyword evidence="5" id="KW-0812">Transmembrane</keyword>
<gene>
    <name evidence="8" type="ORF">FCL42_07440</name>
</gene>
<feature type="transmembrane region" description="Helical" evidence="5">
    <location>
        <begin position="183"/>
        <end position="204"/>
    </location>
</feature>
<dbReference type="OrthoDB" id="49457at2"/>
<dbReference type="Gene3D" id="1.10.287.950">
    <property type="entry name" value="Methyl-accepting chemotaxis protein"/>
    <property type="match status" value="1"/>
</dbReference>
<dbReference type="EMBL" id="SWCJ01000004">
    <property type="protein sequence ID" value="TKB56043.1"/>
    <property type="molecule type" value="Genomic_DNA"/>
</dbReference>
<evidence type="ECO:0000313" key="8">
    <source>
        <dbReference type="EMBL" id="TKB56043.1"/>
    </source>
</evidence>
<dbReference type="InterPro" id="IPR004089">
    <property type="entry name" value="MCPsignal_dom"/>
</dbReference>
<dbReference type="AlphaFoldDB" id="A0A4U1BTR5"/>
<dbReference type="Pfam" id="PF00672">
    <property type="entry name" value="HAMP"/>
    <property type="match status" value="1"/>
</dbReference>
<evidence type="ECO:0000256" key="5">
    <source>
        <dbReference type="SAM" id="Phobius"/>
    </source>
</evidence>
<sequence>MLKSLKITHKFFLLSFASILGFVLLLTIFNVTLSKNSRMLESLQFKLYPALTESQANVVRLNKITEDMENAVMMGELEILDETLTLKDEINKSLNSLIGYDVAQSEVTALKQALENYHSQAYSLANKMIDGDIDMAELGALAARSNEQFETTLSLFQAQRDRANDAIESNVNATSTDTASAQITALALGISVIVITGILTMLLARTIITALKSVTRSLEDIAQGEGDLTVQLKYDGEDELAELVDHFNQFISKIRHMVAQTVDSVEQIQQTSSQLAQLTSQATNNIGTQSSAIDQTTTALSEMFESIRHIAAHASQASTVANDAKLSVEEGNALMTSSIDSTNKLADEVEHTSEEITRLEQYRSNVGLILDTIRSIAEQTNLLALNAAIEAARAGEQGRGFAVVADEVRSLASRTQDSTAEIQQVLEELQQASEAAVTSIEQGTKIAQASVEKVNQSGDAINSIHQQVSSINDINTQIATATEQQNQTSEILSQYVNDIKELTSQSIQSMSELEQVSHALQSMNATINDTVNQFKI</sequence>
<evidence type="ECO:0000259" key="6">
    <source>
        <dbReference type="PROSITE" id="PS50111"/>
    </source>
</evidence>
<dbReference type="PROSITE" id="PS50885">
    <property type="entry name" value="HAMP"/>
    <property type="match status" value="1"/>
</dbReference>
<dbReference type="CDD" id="cd06225">
    <property type="entry name" value="HAMP"/>
    <property type="match status" value="1"/>
</dbReference>
<dbReference type="InterPro" id="IPR003660">
    <property type="entry name" value="HAMP_dom"/>
</dbReference>
<dbReference type="CDD" id="cd11386">
    <property type="entry name" value="MCP_signal"/>
    <property type="match status" value="1"/>
</dbReference>
<feature type="domain" description="HAMP" evidence="7">
    <location>
        <begin position="205"/>
        <end position="259"/>
    </location>
</feature>
<dbReference type="GO" id="GO:0004888">
    <property type="term" value="F:transmembrane signaling receptor activity"/>
    <property type="evidence" value="ECO:0007669"/>
    <property type="project" value="InterPro"/>
</dbReference>
<dbReference type="PANTHER" id="PTHR32089:SF120">
    <property type="entry name" value="METHYL-ACCEPTING CHEMOTAXIS PROTEIN TLPQ"/>
    <property type="match status" value="1"/>
</dbReference>
<dbReference type="GO" id="GO:0006935">
    <property type="term" value="P:chemotaxis"/>
    <property type="evidence" value="ECO:0007669"/>
    <property type="project" value="InterPro"/>
</dbReference>
<dbReference type="FunFam" id="1.10.287.950:FF:000001">
    <property type="entry name" value="Methyl-accepting chemotaxis sensory transducer"/>
    <property type="match status" value="1"/>
</dbReference>
<dbReference type="InterPro" id="IPR004090">
    <property type="entry name" value="Chemotax_Me-accpt_rcpt"/>
</dbReference>
<name>A0A4U1BTR5_9GAMM</name>
<dbReference type="GO" id="GO:0007165">
    <property type="term" value="P:signal transduction"/>
    <property type="evidence" value="ECO:0007669"/>
    <property type="project" value="UniProtKB-KW"/>
</dbReference>
<keyword evidence="5" id="KW-1133">Transmembrane helix</keyword>
<comment type="similarity">
    <text evidence="3">Belongs to the methyl-accepting chemotaxis (MCP) protein family.</text>
</comment>
<dbReference type="PANTHER" id="PTHR32089">
    <property type="entry name" value="METHYL-ACCEPTING CHEMOTAXIS PROTEIN MCPB"/>
    <property type="match status" value="1"/>
</dbReference>
<keyword evidence="2 4" id="KW-0807">Transducer</keyword>
<dbReference type="PROSITE" id="PS50111">
    <property type="entry name" value="CHEMOTAXIS_TRANSDUC_2"/>
    <property type="match status" value="1"/>
</dbReference>
<evidence type="ECO:0000313" key="9">
    <source>
        <dbReference type="Proteomes" id="UP000305675"/>
    </source>
</evidence>
<dbReference type="SMART" id="SM00283">
    <property type="entry name" value="MA"/>
    <property type="match status" value="1"/>
</dbReference>
<evidence type="ECO:0000256" key="3">
    <source>
        <dbReference type="ARBA" id="ARBA00029447"/>
    </source>
</evidence>
<organism evidence="8 9">
    <name type="scientific">Ferrimonas aestuarii</name>
    <dbReference type="NCBI Taxonomy" id="2569539"/>
    <lineage>
        <taxon>Bacteria</taxon>
        <taxon>Pseudomonadati</taxon>
        <taxon>Pseudomonadota</taxon>
        <taxon>Gammaproteobacteria</taxon>
        <taxon>Alteromonadales</taxon>
        <taxon>Ferrimonadaceae</taxon>
        <taxon>Ferrimonas</taxon>
    </lineage>
</organism>
<protein>
    <submittedName>
        <fullName evidence="8">Methyl-accepting chemotaxis protein</fullName>
    </submittedName>
</protein>
<evidence type="ECO:0000256" key="4">
    <source>
        <dbReference type="PROSITE-ProRule" id="PRU00284"/>
    </source>
</evidence>
<evidence type="ECO:0000256" key="2">
    <source>
        <dbReference type="ARBA" id="ARBA00023224"/>
    </source>
</evidence>
<feature type="domain" description="Methyl-accepting transducer" evidence="6">
    <location>
        <begin position="264"/>
        <end position="500"/>
    </location>
</feature>
<keyword evidence="5" id="KW-0472">Membrane</keyword>
<dbReference type="SUPFAM" id="SSF58104">
    <property type="entry name" value="Methyl-accepting chemotaxis protein (MCP) signaling domain"/>
    <property type="match status" value="1"/>
</dbReference>
<comment type="caution">
    <text evidence="8">The sequence shown here is derived from an EMBL/GenBank/DDBJ whole genome shotgun (WGS) entry which is preliminary data.</text>
</comment>
<keyword evidence="9" id="KW-1185">Reference proteome</keyword>
<accession>A0A4U1BTR5</accession>
<dbReference type="GO" id="GO:0016020">
    <property type="term" value="C:membrane"/>
    <property type="evidence" value="ECO:0007669"/>
    <property type="project" value="UniProtKB-SubCell"/>
</dbReference>
<proteinExistence type="inferred from homology"/>
<dbReference type="RefSeq" id="WP_136862772.1">
    <property type="nucleotide sequence ID" value="NZ_SWCJ01000004.1"/>
</dbReference>
<evidence type="ECO:0000259" key="7">
    <source>
        <dbReference type="PROSITE" id="PS50885"/>
    </source>
</evidence>
<dbReference type="Pfam" id="PF00015">
    <property type="entry name" value="MCPsignal"/>
    <property type="match status" value="1"/>
</dbReference>
<dbReference type="Proteomes" id="UP000305675">
    <property type="component" value="Unassembled WGS sequence"/>
</dbReference>
<evidence type="ECO:0000256" key="1">
    <source>
        <dbReference type="ARBA" id="ARBA00004370"/>
    </source>
</evidence>
<dbReference type="SMART" id="SM00304">
    <property type="entry name" value="HAMP"/>
    <property type="match status" value="1"/>
</dbReference>
<dbReference type="PRINTS" id="PR00260">
    <property type="entry name" value="CHEMTRNSDUCR"/>
</dbReference>
<reference evidence="8 9" key="1">
    <citation type="submission" date="2019-04" db="EMBL/GenBank/DDBJ databases">
        <authorList>
            <person name="Hwang J.C."/>
        </authorList>
    </citation>
    <scope>NUCLEOTIDE SEQUENCE [LARGE SCALE GENOMIC DNA]</scope>
    <source>
        <strain evidence="8 9">IMCC35002</strain>
    </source>
</reference>